<evidence type="ECO:0000256" key="10">
    <source>
        <dbReference type="RuleBase" id="RU004196"/>
    </source>
</evidence>
<dbReference type="Gene3D" id="3.30.470.30">
    <property type="entry name" value="DNA ligase/mRNA capping enzyme"/>
    <property type="match status" value="1"/>
</dbReference>
<keyword evidence="9" id="KW-0233">DNA recombination</keyword>
<dbReference type="EC" id="6.5.1.1" evidence="9"/>
<evidence type="ECO:0000259" key="12">
    <source>
        <dbReference type="PROSITE" id="PS50160"/>
    </source>
</evidence>
<evidence type="ECO:0000313" key="13">
    <source>
        <dbReference type="EMBL" id="KAF9454008.1"/>
    </source>
</evidence>
<dbReference type="Pfam" id="PF04679">
    <property type="entry name" value="DNA_ligase_A_C"/>
    <property type="match status" value="1"/>
</dbReference>
<protein>
    <recommendedName>
        <fullName evidence="9">DNA ligase</fullName>
        <ecNumber evidence="9">6.5.1.1</ecNumber>
    </recommendedName>
</protein>
<dbReference type="InterPro" id="IPR000977">
    <property type="entry name" value="DNA_ligase_ATP-dep"/>
</dbReference>
<evidence type="ECO:0000256" key="4">
    <source>
        <dbReference type="ARBA" id="ARBA00022705"/>
    </source>
</evidence>
<dbReference type="InterPro" id="IPR012309">
    <property type="entry name" value="DNA_ligase_ATP-dep_C"/>
</dbReference>
<dbReference type="Gene3D" id="1.10.3260.10">
    <property type="entry name" value="DNA ligase, ATP-dependent, N-terminal domain"/>
    <property type="match status" value="1"/>
</dbReference>
<organism evidence="13 14">
    <name type="scientific">Macrolepiota fuliginosa MF-IS2</name>
    <dbReference type="NCBI Taxonomy" id="1400762"/>
    <lineage>
        <taxon>Eukaryota</taxon>
        <taxon>Fungi</taxon>
        <taxon>Dikarya</taxon>
        <taxon>Basidiomycota</taxon>
        <taxon>Agaricomycotina</taxon>
        <taxon>Agaricomycetes</taxon>
        <taxon>Agaricomycetidae</taxon>
        <taxon>Agaricales</taxon>
        <taxon>Agaricineae</taxon>
        <taxon>Agaricaceae</taxon>
        <taxon>Macrolepiota</taxon>
    </lineage>
</organism>
<name>A0A9P5XM93_9AGAR</name>
<dbReference type="Gene3D" id="2.40.50.140">
    <property type="entry name" value="Nucleic acid-binding proteins"/>
    <property type="match status" value="1"/>
</dbReference>
<dbReference type="InterPro" id="IPR050191">
    <property type="entry name" value="ATP-dep_DNA_ligase"/>
</dbReference>
<dbReference type="GO" id="GO:0005524">
    <property type="term" value="F:ATP binding"/>
    <property type="evidence" value="ECO:0007669"/>
    <property type="project" value="UniProtKB-KW"/>
</dbReference>
<feature type="region of interest" description="Disordered" evidence="11">
    <location>
        <begin position="695"/>
        <end position="734"/>
    </location>
</feature>
<evidence type="ECO:0000256" key="7">
    <source>
        <dbReference type="ARBA" id="ARBA00023242"/>
    </source>
</evidence>
<dbReference type="SUPFAM" id="SSF117018">
    <property type="entry name" value="ATP-dependent DNA ligase DNA-binding domain"/>
    <property type="match status" value="1"/>
</dbReference>
<keyword evidence="6 9" id="KW-0067">ATP-binding</keyword>
<comment type="similarity">
    <text evidence="2 10">Belongs to the ATP-dependent DNA ligase family.</text>
</comment>
<dbReference type="PROSITE" id="PS50160">
    <property type="entry name" value="DNA_LIGASE_A3"/>
    <property type="match status" value="1"/>
</dbReference>
<dbReference type="PANTHER" id="PTHR45674:SF9">
    <property type="entry name" value="DNA LIGASE 3"/>
    <property type="match status" value="1"/>
</dbReference>
<feature type="domain" description="ATP-dependent DNA ligase family profile" evidence="12">
    <location>
        <begin position="416"/>
        <end position="577"/>
    </location>
</feature>
<dbReference type="GO" id="GO:0006281">
    <property type="term" value="P:DNA repair"/>
    <property type="evidence" value="ECO:0007669"/>
    <property type="project" value="UniProtKB-KW"/>
</dbReference>
<keyword evidence="14" id="KW-1185">Reference proteome</keyword>
<dbReference type="GO" id="GO:0003910">
    <property type="term" value="F:DNA ligase (ATP) activity"/>
    <property type="evidence" value="ECO:0007669"/>
    <property type="project" value="UniProtKB-EC"/>
</dbReference>
<evidence type="ECO:0000256" key="2">
    <source>
        <dbReference type="ARBA" id="ARBA00007572"/>
    </source>
</evidence>
<dbReference type="NCBIfam" id="TIGR00574">
    <property type="entry name" value="dnl1"/>
    <property type="match status" value="1"/>
</dbReference>
<comment type="caution">
    <text evidence="13">The sequence shown here is derived from an EMBL/GenBank/DDBJ whole genome shotgun (WGS) entry which is preliminary data.</text>
</comment>
<dbReference type="InterPro" id="IPR016059">
    <property type="entry name" value="DNA_ligase_ATP-dep_CS"/>
</dbReference>
<dbReference type="PROSITE" id="PS00697">
    <property type="entry name" value="DNA_LIGASE_A1"/>
    <property type="match status" value="1"/>
</dbReference>
<dbReference type="GO" id="GO:0003677">
    <property type="term" value="F:DNA binding"/>
    <property type="evidence" value="ECO:0007669"/>
    <property type="project" value="InterPro"/>
</dbReference>
<dbReference type="InterPro" id="IPR036599">
    <property type="entry name" value="DNA_ligase_N_sf"/>
</dbReference>
<dbReference type="FunFam" id="3.30.470.30:FF:000002">
    <property type="entry name" value="DNA ligase"/>
    <property type="match status" value="1"/>
</dbReference>
<keyword evidence="4" id="KW-0235">DNA replication</keyword>
<evidence type="ECO:0000256" key="6">
    <source>
        <dbReference type="ARBA" id="ARBA00022840"/>
    </source>
</evidence>
<evidence type="ECO:0000256" key="11">
    <source>
        <dbReference type="SAM" id="MobiDB-lite"/>
    </source>
</evidence>
<comment type="subcellular location">
    <subcellularLocation>
        <location evidence="1">Nucleus</location>
    </subcellularLocation>
</comment>
<dbReference type="InterPro" id="IPR012310">
    <property type="entry name" value="DNA_ligase_ATP-dep_cent"/>
</dbReference>
<dbReference type="SUPFAM" id="SSF50249">
    <property type="entry name" value="Nucleic acid-binding proteins"/>
    <property type="match status" value="1"/>
</dbReference>
<dbReference type="GO" id="GO:0006273">
    <property type="term" value="P:lagging strand elongation"/>
    <property type="evidence" value="ECO:0007669"/>
    <property type="project" value="TreeGrafter"/>
</dbReference>
<dbReference type="PANTHER" id="PTHR45674">
    <property type="entry name" value="DNA LIGASE 1/3 FAMILY MEMBER"/>
    <property type="match status" value="1"/>
</dbReference>
<dbReference type="OrthoDB" id="206088at2759"/>
<dbReference type="GO" id="GO:0006310">
    <property type="term" value="P:DNA recombination"/>
    <property type="evidence" value="ECO:0007669"/>
    <property type="project" value="UniProtKB-KW"/>
</dbReference>
<keyword evidence="5 9" id="KW-0547">Nucleotide-binding</keyword>
<keyword evidence="9" id="KW-0234">DNA repair</keyword>
<dbReference type="Proteomes" id="UP000807342">
    <property type="component" value="Unassembled WGS sequence"/>
</dbReference>
<keyword evidence="3 9" id="KW-0436">Ligase</keyword>
<evidence type="ECO:0000256" key="5">
    <source>
        <dbReference type="ARBA" id="ARBA00022741"/>
    </source>
</evidence>
<gene>
    <name evidence="13" type="ORF">P691DRAFT_657231</name>
</gene>
<sequence>METRTFQFISLDVDPVYYRAEEQPWLGNGAPYAFLAYALSTLSQTRSRITILNTLTNCLCTIISKHTESLLPSLYLLSNTLAPPYVNIELGLGPSIISRSIQNVSGITPATLRRLYNTLGDPGDVAVSAKSNLRTLIPHPPLTISYVYDSLLQIARSKGQGAAKRKERIIEKLLLSANGEEIRFLTRTLCQNIRVGAVRASMLTALARAIVLSHASTDIPGDGCDLRVSSTLLSEIRKSPLGAKKPTGAARTQLNEVFSRAEGLIRGVFVRHPNYDDIISAILESGIPGLEGRVPLAIGIPLHPTLGSPVRSLAEVYERLREKPFVAEFKYDGQRAQVHATMENGQMIDFKLFSRHLEDMTSKYPDIRILVQTLLKKTPTVASFIMDAEIVAIDPRSGAIKTFQELSNRAKKDVQLKNIQVSVCLYGFDLMYLNGEVLLQKTFRERRSLLESLFSPYIPKETGLARFAHVENMDSETGETSVEEFWQRSIQSQCEGLMIKLLDNDMAHDEGDGKDNSRKKPLPATYEPDKRTAAWLKLKKDYVTGIGDSLDLVPIGAWHGNGRKVKWWSPILMGLYDRNSGRYVAVCKCMSGFTDKFYQDLGVRYSPSPEGSTCSIRPLWECDFGGFKPDVYFQPQEVWEIRGADITLSPVSVAAKNLVSSPRGLSIRFPRFIKIREDKSIEQASTPEFLSSIWRKQQGNSREEGDDLVDVDFHSSSAASEGDLSAGHLSEDGL</sequence>
<evidence type="ECO:0000313" key="14">
    <source>
        <dbReference type="Proteomes" id="UP000807342"/>
    </source>
</evidence>
<dbReference type="CDD" id="cd07900">
    <property type="entry name" value="Adenylation_DNA_ligase_I_Euk"/>
    <property type="match status" value="1"/>
</dbReference>
<evidence type="ECO:0000256" key="9">
    <source>
        <dbReference type="RuleBase" id="RU000617"/>
    </source>
</evidence>
<dbReference type="Pfam" id="PF01068">
    <property type="entry name" value="DNA_ligase_A_M"/>
    <property type="match status" value="1"/>
</dbReference>
<dbReference type="Pfam" id="PF04675">
    <property type="entry name" value="DNA_ligase_A_N"/>
    <property type="match status" value="1"/>
</dbReference>
<dbReference type="GO" id="GO:0005634">
    <property type="term" value="C:nucleus"/>
    <property type="evidence" value="ECO:0007669"/>
    <property type="project" value="UniProtKB-SubCell"/>
</dbReference>
<evidence type="ECO:0000256" key="3">
    <source>
        <dbReference type="ARBA" id="ARBA00022598"/>
    </source>
</evidence>
<keyword evidence="9" id="KW-0227">DNA damage</keyword>
<evidence type="ECO:0000256" key="1">
    <source>
        <dbReference type="ARBA" id="ARBA00004123"/>
    </source>
</evidence>
<comment type="catalytic activity">
    <reaction evidence="8 9">
        <text>ATP + (deoxyribonucleotide)n-3'-hydroxyl + 5'-phospho-(deoxyribonucleotide)m = (deoxyribonucleotide)n+m + AMP + diphosphate.</text>
        <dbReference type="EC" id="6.5.1.1"/>
    </reaction>
</comment>
<dbReference type="Gene3D" id="3.30.1490.70">
    <property type="match status" value="1"/>
</dbReference>
<dbReference type="CDD" id="cd07969">
    <property type="entry name" value="OBF_DNA_ligase_I"/>
    <property type="match status" value="1"/>
</dbReference>
<dbReference type="InterPro" id="IPR012308">
    <property type="entry name" value="DNA_ligase_ATP-dep_N"/>
</dbReference>
<reference evidence="13" key="1">
    <citation type="submission" date="2020-11" db="EMBL/GenBank/DDBJ databases">
        <authorList>
            <consortium name="DOE Joint Genome Institute"/>
            <person name="Ahrendt S."/>
            <person name="Riley R."/>
            <person name="Andreopoulos W."/>
            <person name="Labutti K."/>
            <person name="Pangilinan J."/>
            <person name="Ruiz-Duenas F.J."/>
            <person name="Barrasa J.M."/>
            <person name="Sanchez-Garcia M."/>
            <person name="Camarero S."/>
            <person name="Miyauchi S."/>
            <person name="Serrano A."/>
            <person name="Linde D."/>
            <person name="Babiker R."/>
            <person name="Drula E."/>
            <person name="Ayuso-Fernandez I."/>
            <person name="Pacheco R."/>
            <person name="Padilla G."/>
            <person name="Ferreira P."/>
            <person name="Barriuso J."/>
            <person name="Kellner H."/>
            <person name="Castanera R."/>
            <person name="Alfaro M."/>
            <person name="Ramirez L."/>
            <person name="Pisabarro A.G."/>
            <person name="Kuo A."/>
            <person name="Tritt A."/>
            <person name="Lipzen A."/>
            <person name="He G."/>
            <person name="Yan M."/>
            <person name="Ng V."/>
            <person name="Cullen D."/>
            <person name="Martin F."/>
            <person name="Rosso M.-N."/>
            <person name="Henrissat B."/>
            <person name="Hibbett D."/>
            <person name="Martinez A.T."/>
            <person name="Grigoriev I.V."/>
        </authorList>
    </citation>
    <scope>NUCLEOTIDE SEQUENCE</scope>
    <source>
        <strain evidence="13">MF-IS2</strain>
    </source>
</reference>
<dbReference type="EMBL" id="MU151057">
    <property type="protein sequence ID" value="KAF9454008.1"/>
    <property type="molecule type" value="Genomic_DNA"/>
</dbReference>
<accession>A0A9P5XM93</accession>
<proteinExistence type="inferred from homology"/>
<evidence type="ECO:0000256" key="8">
    <source>
        <dbReference type="ARBA" id="ARBA00034003"/>
    </source>
</evidence>
<dbReference type="GO" id="GO:0071897">
    <property type="term" value="P:DNA biosynthetic process"/>
    <property type="evidence" value="ECO:0007669"/>
    <property type="project" value="InterPro"/>
</dbReference>
<dbReference type="InterPro" id="IPR012340">
    <property type="entry name" value="NA-bd_OB-fold"/>
</dbReference>
<keyword evidence="7" id="KW-0539">Nucleus</keyword>
<dbReference type="SUPFAM" id="SSF56091">
    <property type="entry name" value="DNA ligase/mRNA capping enzyme, catalytic domain"/>
    <property type="match status" value="1"/>
</dbReference>
<dbReference type="AlphaFoldDB" id="A0A9P5XM93"/>